<evidence type="ECO:0000256" key="4">
    <source>
        <dbReference type="ARBA" id="ARBA00022547"/>
    </source>
</evidence>
<evidence type="ECO:0000256" key="8">
    <source>
        <dbReference type="ARBA" id="ARBA00023065"/>
    </source>
</evidence>
<feature type="transmembrane region" description="Helical" evidence="11">
    <location>
        <begin position="287"/>
        <end position="307"/>
    </location>
</feature>
<feature type="transmembrane region" description="Helical" evidence="11">
    <location>
        <begin position="233"/>
        <end position="254"/>
    </location>
</feature>
<dbReference type="AlphaFoldDB" id="A0A381RJU5"/>
<dbReference type="InterPro" id="IPR000568">
    <property type="entry name" value="ATP_synth_F0_asu"/>
</dbReference>
<dbReference type="PANTHER" id="PTHR11410">
    <property type="entry name" value="ATP SYNTHASE SUBUNIT A"/>
    <property type="match status" value="1"/>
</dbReference>
<feature type="transmembrane region" description="Helical" evidence="11">
    <location>
        <begin position="261"/>
        <end position="281"/>
    </location>
</feature>
<feature type="transmembrane region" description="Helical" evidence="11">
    <location>
        <begin position="50"/>
        <end position="69"/>
    </location>
</feature>
<keyword evidence="10" id="KW-0066">ATP synthesis</keyword>
<dbReference type="Pfam" id="PF00119">
    <property type="entry name" value="ATP-synt_A"/>
    <property type="match status" value="1"/>
</dbReference>
<evidence type="ECO:0000256" key="10">
    <source>
        <dbReference type="ARBA" id="ARBA00023310"/>
    </source>
</evidence>
<comment type="similarity">
    <text evidence="2">Belongs to the ATPase A chain family.</text>
</comment>
<proteinExistence type="inferred from homology"/>
<evidence type="ECO:0000256" key="5">
    <source>
        <dbReference type="ARBA" id="ARBA00022692"/>
    </source>
</evidence>
<keyword evidence="7 11" id="KW-1133">Transmembrane helix</keyword>
<keyword evidence="6" id="KW-0375">Hydrogen ion transport</keyword>
<dbReference type="InterPro" id="IPR035908">
    <property type="entry name" value="F0_ATP_A_sf"/>
</dbReference>
<dbReference type="SUPFAM" id="SSF81336">
    <property type="entry name" value="F1F0 ATP synthase subunit A"/>
    <property type="match status" value="1"/>
</dbReference>
<keyword evidence="4" id="KW-0138">CF(0)</keyword>
<evidence type="ECO:0000256" key="6">
    <source>
        <dbReference type="ARBA" id="ARBA00022781"/>
    </source>
</evidence>
<feature type="transmembrane region" description="Helical" evidence="11">
    <location>
        <begin position="206"/>
        <end position="227"/>
    </location>
</feature>
<evidence type="ECO:0008006" key="13">
    <source>
        <dbReference type="Google" id="ProtNLM"/>
    </source>
</evidence>
<evidence type="ECO:0000256" key="3">
    <source>
        <dbReference type="ARBA" id="ARBA00022448"/>
    </source>
</evidence>
<evidence type="ECO:0000256" key="2">
    <source>
        <dbReference type="ARBA" id="ARBA00006810"/>
    </source>
</evidence>
<keyword evidence="5 11" id="KW-0812">Transmembrane</keyword>
<dbReference type="HAMAP" id="MF_01393">
    <property type="entry name" value="ATP_synth_a_bact"/>
    <property type="match status" value="1"/>
</dbReference>
<protein>
    <recommendedName>
        <fullName evidence="13">ATP synthase subunit a</fullName>
    </recommendedName>
</protein>
<gene>
    <name evidence="12" type="ORF">METZ01_LOCUS44358</name>
</gene>
<dbReference type="InterPro" id="IPR045083">
    <property type="entry name" value="ATP_synth_F0_asu_bact/mt"/>
</dbReference>
<dbReference type="InterPro" id="IPR023011">
    <property type="entry name" value="ATP_synth_F0_asu_AS"/>
</dbReference>
<evidence type="ECO:0000256" key="9">
    <source>
        <dbReference type="ARBA" id="ARBA00023136"/>
    </source>
</evidence>
<comment type="subcellular location">
    <subcellularLocation>
        <location evidence="1">Membrane</location>
        <topology evidence="1">Multi-pass membrane protein</topology>
    </subcellularLocation>
</comment>
<dbReference type="Gene3D" id="1.20.120.220">
    <property type="entry name" value="ATP synthase, F0 complex, subunit A"/>
    <property type="match status" value="1"/>
</dbReference>
<dbReference type="PANTHER" id="PTHR11410:SF0">
    <property type="entry name" value="ATP SYNTHASE SUBUNIT A"/>
    <property type="match status" value="1"/>
</dbReference>
<evidence type="ECO:0000256" key="11">
    <source>
        <dbReference type="SAM" id="Phobius"/>
    </source>
</evidence>
<name>A0A381RJU5_9ZZZZ</name>
<evidence type="ECO:0000256" key="1">
    <source>
        <dbReference type="ARBA" id="ARBA00004141"/>
    </source>
</evidence>
<dbReference type="GO" id="GO:0045259">
    <property type="term" value="C:proton-transporting ATP synthase complex"/>
    <property type="evidence" value="ECO:0007669"/>
    <property type="project" value="UniProtKB-KW"/>
</dbReference>
<keyword evidence="8" id="KW-0406">Ion transport</keyword>
<evidence type="ECO:0000256" key="7">
    <source>
        <dbReference type="ARBA" id="ARBA00022989"/>
    </source>
</evidence>
<dbReference type="GO" id="GO:0046933">
    <property type="term" value="F:proton-transporting ATP synthase activity, rotational mechanism"/>
    <property type="evidence" value="ECO:0007669"/>
    <property type="project" value="TreeGrafter"/>
</dbReference>
<sequence length="309" mass="33436">MSAVETGHASQSVMEQVGPNIIHHVSNSDISHPLYHIPPLFGIDFSVTKHVLMLWIVALLVGIAVIIPVRKFLSSNKTAPSGWMNGIEAIVQFIRDSIVKPNVGPKWVMTWTPLVLTFFFFILFANGIGMIPIFDVLGAFNRFVLDVPASDSDNMINNILHGGVTATGNFNVTAGLATITFFSIMVAGTMAHGFINHWKNLAPHGLAWPIYIILIPIELMGLFVKPFALTMRLAANMTGGHIALLALLSLMAIFGEMFHSTIAGVGVAFVAIPISVAISALEIIVVLVQAYVFTLLTSVFVGMAINVHH</sequence>
<keyword evidence="9 11" id="KW-0472">Membrane</keyword>
<keyword evidence="3" id="KW-0813">Transport</keyword>
<accession>A0A381RJU5</accession>
<evidence type="ECO:0000313" key="12">
    <source>
        <dbReference type="EMBL" id="SUZ91504.1"/>
    </source>
</evidence>
<dbReference type="CDD" id="cd00310">
    <property type="entry name" value="ATP-synt_Fo_a_6"/>
    <property type="match status" value="1"/>
</dbReference>
<dbReference type="PROSITE" id="PS00449">
    <property type="entry name" value="ATPASE_A"/>
    <property type="match status" value="1"/>
</dbReference>
<organism evidence="12">
    <name type="scientific">marine metagenome</name>
    <dbReference type="NCBI Taxonomy" id="408172"/>
    <lineage>
        <taxon>unclassified sequences</taxon>
        <taxon>metagenomes</taxon>
        <taxon>ecological metagenomes</taxon>
    </lineage>
</organism>
<feature type="transmembrane region" description="Helical" evidence="11">
    <location>
        <begin position="174"/>
        <end position="194"/>
    </location>
</feature>
<dbReference type="EMBL" id="UINC01001980">
    <property type="protein sequence ID" value="SUZ91504.1"/>
    <property type="molecule type" value="Genomic_DNA"/>
</dbReference>
<dbReference type="NCBIfam" id="TIGR01131">
    <property type="entry name" value="ATP_synt_6_or_A"/>
    <property type="match status" value="1"/>
</dbReference>
<reference evidence="12" key="1">
    <citation type="submission" date="2018-05" db="EMBL/GenBank/DDBJ databases">
        <authorList>
            <person name="Lanie J.A."/>
            <person name="Ng W.-L."/>
            <person name="Kazmierczak K.M."/>
            <person name="Andrzejewski T.M."/>
            <person name="Davidsen T.M."/>
            <person name="Wayne K.J."/>
            <person name="Tettelin H."/>
            <person name="Glass J.I."/>
            <person name="Rusch D."/>
            <person name="Podicherti R."/>
            <person name="Tsui H.-C.T."/>
            <person name="Winkler M.E."/>
        </authorList>
    </citation>
    <scope>NUCLEOTIDE SEQUENCE</scope>
</reference>
<feature type="transmembrane region" description="Helical" evidence="11">
    <location>
        <begin position="114"/>
        <end position="134"/>
    </location>
</feature>